<dbReference type="InterPro" id="IPR010961">
    <property type="entry name" value="4pyrrol_synth_NH2levulA_synth"/>
</dbReference>
<dbReference type="GO" id="GO:0003870">
    <property type="term" value="F:5-aminolevulinate synthase activity"/>
    <property type="evidence" value="ECO:0007669"/>
    <property type="project" value="UniProtKB-EC"/>
</dbReference>
<accession>G0QRS7</accession>
<keyword evidence="8" id="KW-0012">Acyltransferase</keyword>
<feature type="domain" description="Aminotransferase class I/classII large" evidence="14">
    <location>
        <begin position="71"/>
        <end position="400"/>
    </location>
</feature>
<comment type="pathway">
    <text evidence="2">Porphyrin-containing compound metabolism; protoporphyrin-IX biosynthesis; 5-aminolevulinate from glycine: step 1/1.</text>
</comment>
<comment type="cofactor">
    <cofactor evidence="1 13">
        <name>pyridoxal 5'-phosphate</name>
        <dbReference type="ChEBI" id="CHEBI:597326"/>
    </cofactor>
</comment>
<gene>
    <name evidence="15" type="ORF">IMG5_097270</name>
</gene>
<dbReference type="OrthoDB" id="10263824at2759"/>
<dbReference type="RefSeq" id="XP_004035547.1">
    <property type="nucleotide sequence ID" value="XM_004035499.1"/>
</dbReference>
<dbReference type="Gene3D" id="3.90.1150.10">
    <property type="entry name" value="Aspartate Aminotransferase, domain 1"/>
    <property type="match status" value="2"/>
</dbReference>
<dbReference type="InterPro" id="IPR015422">
    <property type="entry name" value="PyrdxlP-dep_Trfase_small"/>
</dbReference>
<dbReference type="PANTHER" id="PTHR13693">
    <property type="entry name" value="CLASS II AMINOTRANSFERASE/8-AMINO-7-OXONONANOATE SYNTHASE"/>
    <property type="match status" value="1"/>
</dbReference>
<dbReference type="Proteomes" id="UP000008983">
    <property type="component" value="Unassembled WGS sequence"/>
</dbReference>
<keyword evidence="7" id="KW-0350">Heme biosynthesis</keyword>
<keyword evidence="6 13" id="KW-0663">Pyridoxal phosphate</keyword>
<dbReference type="OMA" id="ARRCPIM"/>
<evidence type="ECO:0000256" key="4">
    <source>
        <dbReference type="ARBA" id="ARBA00013257"/>
    </source>
</evidence>
<dbReference type="InterPro" id="IPR050087">
    <property type="entry name" value="AON_synthase_class-II"/>
</dbReference>
<comment type="similarity">
    <text evidence="3 13">Belongs to the class-II pyridoxal-phosphate-dependent aminotransferase family.</text>
</comment>
<dbReference type="InParanoid" id="G0QRS7"/>
<organism evidence="15 16">
    <name type="scientific">Ichthyophthirius multifiliis</name>
    <name type="common">White spot disease agent</name>
    <name type="synonym">Ich</name>
    <dbReference type="NCBI Taxonomy" id="5932"/>
    <lineage>
        <taxon>Eukaryota</taxon>
        <taxon>Sar</taxon>
        <taxon>Alveolata</taxon>
        <taxon>Ciliophora</taxon>
        <taxon>Intramacronucleata</taxon>
        <taxon>Oligohymenophorea</taxon>
        <taxon>Hymenostomatida</taxon>
        <taxon>Ophryoglenina</taxon>
        <taxon>Ichthyophthirius</taxon>
    </lineage>
</organism>
<dbReference type="eggNOG" id="KOG1360">
    <property type="taxonomic scope" value="Eukaryota"/>
</dbReference>
<dbReference type="GO" id="GO:0030170">
    <property type="term" value="F:pyridoxal phosphate binding"/>
    <property type="evidence" value="ECO:0007669"/>
    <property type="project" value="InterPro"/>
</dbReference>
<dbReference type="CDD" id="cd06454">
    <property type="entry name" value="KBL_like"/>
    <property type="match status" value="1"/>
</dbReference>
<dbReference type="FunCoup" id="G0QRS7">
    <property type="interactions" value="90"/>
</dbReference>
<dbReference type="InterPro" id="IPR001917">
    <property type="entry name" value="Aminotrans_II_pyridoxalP_BS"/>
</dbReference>
<comment type="catalytic activity">
    <reaction evidence="12">
        <text>succinyl-CoA + glycine + H(+) = 5-aminolevulinate + CO2 + CoA</text>
        <dbReference type="Rhea" id="RHEA:12921"/>
        <dbReference type="ChEBI" id="CHEBI:15378"/>
        <dbReference type="ChEBI" id="CHEBI:16526"/>
        <dbReference type="ChEBI" id="CHEBI:57287"/>
        <dbReference type="ChEBI" id="CHEBI:57292"/>
        <dbReference type="ChEBI" id="CHEBI:57305"/>
        <dbReference type="ChEBI" id="CHEBI:356416"/>
        <dbReference type="EC" id="2.3.1.37"/>
    </reaction>
</comment>
<dbReference type="Gene3D" id="3.40.640.10">
    <property type="entry name" value="Type I PLP-dependent aspartate aminotransferase-like (Major domain)"/>
    <property type="match status" value="1"/>
</dbReference>
<dbReference type="Pfam" id="PF00155">
    <property type="entry name" value="Aminotran_1_2"/>
    <property type="match status" value="1"/>
</dbReference>
<dbReference type="EC" id="2.3.1.37" evidence="4"/>
<dbReference type="STRING" id="857967.G0QRS7"/>
<evidence type="ECO:0000256" key="6">
    <source>
        <dbReference type="ARBA" id="ARBA00022898"/>
    </source>
</evidence>
<dbReference type="PANTHER" id="PTHR13693:SF102">
    <property type="entry name" value="2-AMINO-3-KETOBUTYRATE COENZYME A LIGASE, MITOCHONDRIAL"/>
    <property type="match status" value="1"/>
</dbReference>
<dbReference type="UniPathway" id="UPA00251">
    <property type="reaction ID" value="UER00375"/>
</dbReference>
<dbReference type="GeneID" id="14908213"/>
<evidence type="ECO:0000256" key="11">
    <source>
        <dbReference type="ARBA" id="ARBA00032773"/>
    </source>
</evidence>
<evidence type="ECO:0000256" key="3">
    <source>
        <dbReference type="ARBA" id="ARBA00008392"/>
    </source>
</evidence>
<keyword evidence="5" id="KW-0808">Transferase</keyword>
<evidence type="ECO:0000256" key="10">
    <source>
        <dbReference type="ARBA" id="ARBA00031945"/>
    </source>
</evidence>
<dbReference type="EMBL" id="GL983799">
    <property type="protein sequence ID" value="EGR32061.1"/>
    <property type="molecule type" value="Genomic_DNA"/>
</dbReference>
<dbReference type="InterPro" id="IPR015424">
    <property type="entry name" value="PyrdxlP-dep_Trfase"/>
</dbReference>
<dbReference type="NCBIfam" id="TIGR01821">
    <property type="entry name" value="5aminolev_synth"/>
    <property type="match status" value="1"/>
</dbReference>
<evidence type="ECO:0000259" key="14">
    <source>
        <dbReference type="Pfam" id="PF00155"/>
    </source>
</evidence>
<evidence type="ECO:0000256" key="1">
    <source>
        <dbReference type="ARBA" id="ARBA00001933"/>
    </source>
</evidence>
<evidence type="ECO:0000256" key="12">
    <source>
        <dbReference type="ARBA" id="ARBA00047654"/>
    </source>
</evidence>
<dbReference type="GO" id="GO:0006782">
    <property type="term" value="P:protoporphyrinogen IX biosynthetic process"/>
    <property type="evidence" value="ECO:0007669"/>
    <property type="project" value="UniProtKB-UniPathway"/>
</dbReference>
<evidence type="ECO:0000256" key="8">
    <source>
        <dbReference type="ARBA" id="ARBA00023315"/>
    </source>
</evidence>
<protein>
    <recommendedName>
        <fullName evidence="4">5-aminolevulinate synthase</fullName>
        <ecNumber evidence="4">2.3.1.37</ecNumber>
    </recommendedName>
    <alternativeName>
        <fullName evidence="9">5-aminolevulinic acid synthase</fullName>
    </alternativeName>
    <alternativeName>
        <fullName evidence="10">Delta-ALA synthase</fullName>
    </alternativeName>
    <alternativeName>
        <fullName evidence="11">Delta-aminolevulinate synthase</fullName>
    </alternativeName>
</protein>
<evidence type="ECO:0000256" key="2">
    <source>
        <dbReference type="ARBA" id="ARBA00005029"/>
    </source>
</evidence>
<dbReference type="PROSITE" id="PS00599">
    <property type="entry name" value="AA_TRANSFER_CLASS_2"/>
    <property type="match status" value="1"/>
</dbReference>
<evidence type="ECO:0000313" key="15">
    <source>
        <dbReference type="EMBL" id="EGR32061.1"/>
    </source>
</evidence>
<name>G0QRS7_ICHMU</name>
<dbReference type="FunFam" id="3.40.640.10:FF:000006">
    <property type="entry name" value="5-aminolevulinate synthase, mitochondrial"/>
    <property type="match status" value="1"/>
</dbReference>
<dbReference type="SUPFAM" id="SSF53383">
    <property type="entry name" value="PLP-dependent transferases"/>
    <property type="match status" value="1"/>
</dbReference>
<evidence type="ECO:0000256" key="7">
    <source>
        <dbReference type="ARBA" id="ARBA00023133"/>
    </source>
</evidence>
<evidence type="ECO:0000256" key="13">
    <source>
        <dbReference type="RuleBase" id="RU003693"/>
    </source>
</evidence>
<dbReference type="GO" id="GO:0005739">
    <property type="term" value="C:mitochondrion"/>
    <property type="evidence" value="ECO:0007669"/>
    <property type="project" value="TreeGrafter"/>
</dbReference>
<dbReference type="InterPro" id="IPR004839">
    <property type="entry name" value="Aminotransferase_I/II_large"/>
</dbReference>
<evidence type="ECO:0000256" key="9">
    <source>
        <dbReference type="ARBA" id="ARBA00031691"/>
    </source>
</evidence>
<evidence type="ECO:0000256" key="5">
    <source>
        <dbReference type="ARBA" id="ARBA00022679"/>
    </source>
</evidence>
<sequence length="406" mass="45380">MPQNHLQHKTHIRDFSIAQQQEYSRYNDIFSSALQSLKDEGKYRTFNYIKRIAGEFPLASYTDANTGQTKKITVWCSNDYLGMGQNPIVQEAMINAILDTGVGAGGTRNIGGSSVYHTELEKEIADLHNKQASIILSSGFVANQGAINAITKVLKDVVYLSDEKNHASIIEGIKNSRADKIVWEHNNIEDLEKKLKSIPYDRHKIIIFESVYSMSGSISPIKQIVDLAKKYNAMTFIDEVHAIGLYGKRGGGIAEQEGIMDQIDIFSGTLGKAYGCVGGYISANSLIIDCIRSFAQNFIFTTSIPPCVASAAKSSIAYVKEHNELRQQLHYVARQVKFQCEQNKIPIIPNKSHIIPIFIGDAIKAKMASEILLKKFNIYVQPINYPTVPKGQELQEFLRLLIIMKK</sequence>
<keyword evidence="16" id="KW-1185">Reference proteome</keyword>
<reference evidence="15 16" key="1">
    <citation type="submission" date="2011-07" db="EMBL/GenBank/DDBJ databases">
        <authorList>
            <person name="Coyne R."/>
            <person name="Brami D."/>
            <person name="Johnson J."/>
            <person name="Hostetler J."/>
            <person name="Hannick L."/>
            <person name="Clark T."/>
            <person name="Cassidy-Hanley D."/>
            <person name="Inman J."/>
        </authorList>
    </citation>
    <scope>NUCLEOTIDE SEQUENCE [LARGE SCALE GENOMIC DNA]</scope>
    <source>
        <strain evidence="15 16">G5</strain>
    </source>
</reference>
<dbReference type="InterPro" id="IPR015421">
    <property type="entry name" value="PyrdxlP-dep_Trfase_major"/>
</dbReference>
<proteinExistence type="inferred from homology"/>
<dbReference type="AlphaFoldDB" id="G0QRS7"/>
<evidence type="ECO:0000313" key="16">
    <source>
        <dbReference type="Proteomes" id="UP000008983"/>
    </source>
</evidence>